<protein>
    <submittedName>
        <fullName evidence="1">Uncharacterized protein</fullName>
    </submittedName>
</protein>
<name>A0AAW2L307_9LAMI</name>
<dbReference type="EMBL" id="JACGWM010000144">
    <property type="protein sequence ID" value="KAL0313679.1"/>
    <property type="molecule type" value="Genomic_DNA"/>
</dbReference>
<proteinExistence type="predicted"/>
<comment type="caution">
    <text evidence="1">The sequence shown here is derived from an EMBL/GenBank/DDBJ whole genome shotgun (WGS) entry which is preliminary data.</text>
</comment>
<organism evidence="1">
    <name type="scientific">Sesamum calycinum</name>
    <dbReference type="NCBI Taxonomy" id="2727403"/>
    <lineage>
        <taxon>Eukaryota</taxon>
        <taxon>Viridiplantae</taxon>
        <taxon>Streptophyta</taxon>
        <taxon>Embryophyta</taxon>
        <taxon>Tracheophyta</taxon>
        <taxon>Spermatophyta</taxon>
        <taxon>Magnoliopsida</taxon>
        <taxon>eudicotyledons</taxon>
        <taxon>Gunneridae</taxon>
        <taxon>Pentapetalae</taxon>
        <taxon>asterids</taxon>
        <taxon>lamiids</taxon>
        <taxon>Lamiales</taxon>
        <taxon>Pedaliaceae</taxon>
        <taxon>Sesamum</taxon>
    </lineage>
</organism>
<sequence>MTRSHGGELTQYHPEIERTFHQWKNTIERGENSEDTDAEEQFAGFDNTMEIMGAVERPMVEYSFPTAIGTISSIVKPNVEANNFEIKPSILQIIRSSVQFSGLPNEDLNKPLINFLEICATFYFNGVSNDVVRCTIFPFSLCDTAKHWLQPSPTETFYYVVTLASRATIDAVAGGTIMKKLPSEAFNIIDEIASNPYSYGQRELTRK</sequence>
<evidence type="ECO:0000313" key="1">
    <source>
        <dbReference type="EMBL" id="KAL0313679.1"/>
    </source>
</evidence>
<accession>A0AAW2L307</accession>
<dbReference type="AlphaFoldDB" id="A0AAW2L307"/>
<gene>
    <name evidence="1" type="ORF">Scaly_2911200</name>
</gene>
<reference evidence="1" key="2">
    <citation type="journal article" date="2024" name="Plant">
        <title>Genomic evolution and insights into agronomic trait innovations of Sesamum species.</title>
        <authorList>
            <person name="Miao H."/>
            <person name="Wang L."/>
            <person name="Qu L."/>
            <person name="Liu H."/>
            <person name="Sun Y."/>
            <person name="Le M."/>
            <person name="Wang Q."/>
            <person name="Wei S."/>
            <person name="Zheng Y."/>
            <person name="Lin W."/>
            <person name="Duan Y."/>
            <person name="Cao H."/>
            <person name="Xiong S."/>
            <person name="Wang X."/>
            <person name="Wei L."/>
            <person name="Li C."/>
            <person name="Ma Q."/>
            <person name="Ju M."/>
            <person name="Zhao R."/>
            <person name="Li G."/>
            <person name="Mu C."/>
            <person name="Tian Q."/>
            <person name="Mei H."/>
            <person name="Zhang T."/>
            <person name="Gao T."/>
            <person name="Zhang H."/>
        </authorList>
    </citation>
    <scope>NUCLEOTIDE SEQUENCE</scope>
    <source>
        <strain evidence="1">KEN8</strain>
    </source>
</reference>
<reference evidence="1" key="1">
    <citation type="submission" date="2020-06" db="EMBL/GenBank/DDBJ databases">
        <authorList>
            <person name="Li T."/>
            <person name="Hu X."/>
            <person name="Zhang T."/>
            <person name="Song X."/>
            <person name="Zhang H."/>
            <person name="Dai N."/>
            <person name="Sheng W."/>
            <person name="Hou X."/>
            <person name="Wei L."/>
        </authorList>
    </citation>
    <scope>NUCLEOTIDE SEQUENCE</scope>
    <source>
        <strain evidence="1">KEN8</strain>
        <tissue evidence="1">Leaf</tissue>
    </source>
</reference>